<evidence type="ECO:0000313" key="3">
    <source>
        <dbReference type="Proteomes" id="UP000001940"/>
    </source>
</evidence>
<protein>
    <submittedName>
        <fullName evidence="2">DUF2975 domain-containing protein</fullName>
    </submittedName>
</protein>
<feature type="transmembrane region" description="Helical" evidence="1">
    <location>
        <begin position="71"/>
        <end position="94"/>
    </location>
</feature>
<feature type="transmembrane region" description="Helical" evidence="1">
    <location>
        <begin position="7"/>
        <end position="28"/>
    </location>
</feature>
<evidence type="ECO:0000313" key="2">
    <source>
        <dbReference type="EMBL" id="CBA11622.1"/>
    </source>
</evidence>
<dbReference type="EMBL" id="BX284603">
    <property type="protein sequence ID" value="CBA11622.1"/>
    <property type="molecule type" value="Genomic_DNA"/>
</dbReference>
<keyword evidence="1" id="KW-0472">Membrane</keyword>
<dbReference type="PaxDb" id="6239-ZK1098.12"/>
<proteinExistence type="predicted"/>
<dbReference type="Proteomes" id="UP000001940">
    <property type="component" value="Chromosome III"/>
</dbReference>
<dbReference type="RefSeq" id="NP_001255007.1">
    <property type="nucleotide sequence ID" value="NM_001268078.1"/>
</dbReference>
<organism evidence="2 3">
    <name type="scientific">Caenorhabditis elegans</name>
    <dbReference type="NCBI Taxonomy" id="6239"/>
    <lineage>
        <taxon>Eukaryota</taxon>
        <taxon>Metazoa</taxon>
        <taxon>Ecdysozoa</taxon>
        <taxon>Nematoda</taxon>
        <taxon>Chromadorea</taxon>
        <taxon>Rhabditida</taxon>
        <taxon>Rhabditina</taxon>
        <taxon>Rhabditomorpha</taxon>
        <taxon>Rhabditoidea</taxon>
        <taxon>Rhabditidae</taxon>
        <taxon>Peloderinae</taxon>
        <taxon>Caenorhabditis</taxon>
    </lineage>
</organism>
<accession>C7FZT7</accession>
<feature type="transmembrane region" description="Helical" evidence="1">
    <location>
        <begin position="114"/>
        <end position="132"/>
    </location>
</feature>
<evidence type="ECO:0000256" key="1">
    <source>
        <dbReference type="SAM" id="Phobius"/>
    </source>
</evidence>
<dbReference type="Bgee" id="WBGene00194691">
    <property type="expression patterns" value="Expressed in adult organism and 1 other cell type or tissue"/>
</dbReference>
<evidence type="ECO:0000313" key="4">
    <source>
        <dbReference type="WormBase" id="ZK1098.12"/>
    </source>
</evidence>
<gene>
    <name evidence="2" type="ORF">CELE_ZK1098.12</name>
    <name evidence="2 4" type="ORF">ZK1098.12</name>
</gene>
<keyword evidence="1" id="KW-0812">Transmembrane</keyword>
<dbReference type="GeneID" id="13190829"/>
<sequence length="145" mass="15910">MLLNKLIVANIMISVTVLLQGTIPMGYVSGLASFWMLSAGSVFLVLAVITFIALLFLSRSKCMLAMSQRKLAIYHAPAPVTSLLSLIFFIVYTFSAKAPHEHTAIKNCIVLLDVGVGIVLMISLVQVLLAFLSHPEYPEEDNDER</sequence>
<reference evidence="2 3" key="1">
    <citation type="journal article" date="1998" name="Science">
        <title>Genome sequence of the nematode C. elegans: a platform for investigating biology.</title>
        <authorList>
            <consortium name="The C. elegans sequencing consortium"/>
            <person name="Sulson J.E."/>
            <person name="Waterston R."/>
        </authorList>
    </citation>
    <scope>NUCLEOTIDE SEQUENCE [LARGE SCALE GENOMIC DNA]</scope>
    <source>
        <strain evidence="2 3">Bristol N2</strain>
    </source>
</reference>
<keyword evidence="3" id="KW-1185">Reference proteome</keyword>
<keyword evidence="1" id="KW-1133">Transmembrane helix</keyword>
<dbReference type="WormBase" id="ZK1098.12">
    <property type="protein sequence ID" value="CE44017"/>
    <property type="gene ID" value="WBGene00194691"/>
</dbReference>
<dbReference type="CTD" id="13190829"/>
<name>C7FZT7_CAEEL</name>
<dbReference type="OrthoDB" id="5824295at2759"/>
<dbReference type="FunCoup" id="C7FZT7">
    <property type="interactions" value="811"/>
</dbReference>
<dbReference type="InParanoid" id="C7FZT7"/>
<dbReference type="eggNOG" id="ENOG502TI0Q">
    <property type="taxonomic scope" value="Eukaryota"/>
</dbReference>
<dbReference type="KEGG" id="cel:CELE_ZK1098.12"/>
<dbReference type="AGR" id="WB:WBGene00194691"/>
<feature type="transmembrane region" description="Helical" evidence="1">
    <location>
        <begin position="34"/>
        <end position="59"/>
    </location>
</feature>
<dbReference type="HOGENOM" id="CLU_1769812_0_0_1"/>
<dbReference type="OMA" id="IFFIVYA"/>
<dbReference type="AlphaFoldDB" id="C7FZT7"/>